<name>A0A5R9EW65_9BACL</name>
<protein>
    <recommendedName>
        <fullName evidence="1">Nucleotide modification associated domain-containing protein</fullName>
    </recommendedName>
</protein>
<evidence type="ECO:0000313" key="2">
    <source>
        <dbReference type="EMBL" id="TLS35041.1"/>
    </source>
</evidence>
<accession>A0A5R9EW65</accession>
<organism evidence="2 3">
    <name type="scientific">Exobacillus caeni</name>
    <dbReference type="NCBI Taxonomy" id="2574798"/>
    <lineage>
        <taxon>Bacteria</taxon>
        <taxon>Bacillati</taxon>
        <taxon>Bacillota</taxon>
        <taxon>Bacilli</taxon>
        <taxon>Bacillales</taxon>
        <taxon>Guptibacillaceae</taxon>
        <taxon>Exobacillus</taxon>
    </lineage>
</organism>
<dbReference type="Proteomes" id="UP000308230">
    <property type="component" value="Unassembled WGS sequence"/>
</dbReference>
<dbReference type="AlphaFoldDB" id="A0A5R9EW65"/>
<dbReference type="EMBL" id="SWLG01000031">
    <property type="protein sequence ID" value="TLS35041.1"/>
    <property type="molecule type" value="Genomic_DNA"/>
</dbReference>
<sequence>MKVILSRKGFDSSTGGYPSPILPDNTLASLPIPDSASNLFYNDLKIDTTNLFDVMRSLKPSIKASGEWEELTKKTECHLDPDIDNRLIKRESGWRGLFGQGGAAQKHLENQGVTADDLFLFFGWFRKTKRKKGKLVFDPQDKQGRHIIYGYLQVADILNVPAAADDFPSWMRTHPHLIERRRKIPTNTIYIAREEASWDTSLPGYGPLDFDEKLVLSKEGYKKSCWDLPDFFRNVKISYHKASRWKEDYFLSVARGQEFVVESNKEVVQWAKEVINAGKIT</sequence>
<evidence type="ECO:0000313" key="3">
    <source>
        <dbReference type="Proteomes" id="UP000308230"/>
    </source>
</evidence>
<feature type="domain" description="Nucleotide modification associated" evidence="1">
    <location>
        <begin position="2"/>
        <end position="261"/>
    </location>
</feature>
<dbReference type="OrthoDB" id="9772090at2"/>
<dbReference type="RefSeq" id="WP_138129560.1">
    <property type="nucleotide sequence ID" value="NZ_SWLG01000031.1"/>
</dbReference>
<keyword evidence="3" id="KW-1185">Reference proteome</keyword>
<reference evidence="2 3" key="1">
    <citation type="submission" date="2019-04" db="EMBL/GenBank/DDBJ databases">
        <title>Bacillus caeni sp. nov., a bacterium isolated from mangrove sediment.</title>
        <authorList>
            <person name="Huang H."/>
            <person name="Mo K."/>
            <person name="Hu Y."/>
        </authorList>
    </citation>
    <scope>NUCLEOTIDE SEQUENCE [LARGE SCALE GENOMIC DNA]</scope>
    <source>
        <strain evidence="2 3">HB172195</strain>
    </source>
</reference>
<gene>
    <name evidence="2" type="ORF">FCL54_22545</name>
</gene>
<comment type="caution">
    <text evidence="2">The sequence shown here is derived from an EMBL/GenBank/DDBJ whole genome shotgun (WGS) entry which is preliminary data.</text>
</comment>
<evidence type="ECO:0000259" key="1">
    <source>
        <dbReference type="Pfam" id="PF18754"/>
    </source>
</evidence>
<dbReference type="Pfam" id="PF18754">
    <property type="entry name" value="Nmad3"/>
    <property type="match status" value="1"/>
</dbReference>
<dbReference type="InterPro" id="IPR041135">
    <property type="entry name" value="Nmad3"/>
</dbReference>
<proteinExistence type="predicted"/>